<evidence type="ECO:0000256" key="1">
    <source>
        <dbReference type="ARBA" id="ARBA00001974"/>
    </source>
</evidence>
<gene>
    <name evidence="7" type="ORF">DFJ69_0462</name>
</gene>
<feature type="domain" description="FAD-binding" evidence="6">
    <location>
        <begin position="8"/>
        <end position="348"/>
    </location>
</feature>
<keyword evidence="3" id="KW-0274">FAD</keyword>
<comment type="cofactor">
    <cofactor evidence="1">
        <name>FAD</name>
        <dbReference type="ChEBI" id="CHEBI:57692"/>
    </cofactor>
</comment>
<accession>A0A3D9SGQ8</accession>
<organism evidence="7 8">
    <name type="scientific">Thermomonospora umbrina</name>
    <dbReference type="NCBI Taxonomy" id="111806"/>
    <lineage>
        <taxon>Bacteria</taxon>
        <taxon>Bacillati</taxon>
        <taxon>Actinomycetota</taxon>
        <taxon>Actinomycetes</taxon>
        <taxon>Streptosporangiales</taxon>
        <taxon>Thermomonosporaceae</taxon>
        <taxon>Thermomonospora</taxon>
    </lineage>
</organism>
<dbReference type="PANTHER" id="PTHR13789">
    <property type="entry name" value="MONOOXYGENASE"/>
    <property type="match status" value="1"/>
</dbReference>
<protein>
    <submittedName>
        <fullName evidence="7">Salicylate hydroxylase</fullName>
    </submittedName>
</protein>
<dbReference type="Gene3D" id="3.50.50.60">
    <property type="entry name" value="FAD/NAD(P)-binding domain"/>
    <property type="match status" value="1"/>
</dbReference>
<comment type="caution">
    <text evidence="7">The sequence shown here is derived from an EMBL/GenBank/DDBJ whole genome shotgun (WGS) entry which is preliminary data.</text>
</comment>
<dbReference type="SUPFAM" id="SSF51905">
    <property type="entry name" value="FAD/NAD(P)-binding domain"/>
    <property type="match status" value="1"/>
</dbReference>
<keyword evidence="8" id="KW-1185">Reference proteome</keyword>
<sequence length="396" mass="42327">MSLRHRVERVVVGGGIGGLTAALALARHGLAVHVLEQAPEFGEIGAGVQLAPNALRVLDRLGVLNDVLGSAVRPPRAVLMSAVTGEQITAIDFGAAFVAAYGHPYIVTHRSDLLAAILDACRAEPAITLETGKNVRSVRQDGDTAVAECADGSVYRADALIGADGLWSVVRAHTVGDGEPAHIGDVAYRGAIATASVSDRVGKGDMTWWVGPGLHLIQYPVRGGDLFNQVAVFSAAAQGPADAWGPPQELDRSFAGTTEYVREGVRLVDRERRWVLRDRPPVATWSKGRATLLGDAAHPMAQYLAQGACQALEDAVVLADLLAAHRADVPAAFAAYEAERVPRTAMVQTWARRMGEIVHADGVAAILRDALCADRDERDFRYLNWLYDYRPPASAR</sequence>
<evidence type="ECO:0000256" key="2">
    <source>
        <dbReference type="ARBA" id="ARBA00022630"/>
    </source>
</evidence>
<proteinExistence type="predicted"/>
<evidence type="ECO:0000259" key="6">
    <source>
        <dbReference type="Pfam" id="PF01494"/>
    </source>
</evidence>
<dbReference type="GO" id="GO:0071949">
    <property type="term" value="F:FAD binding"/>
    <property type="evidence" value="ECO:0007669"/>
    <property type="project" value="InterPro"/>
</dbReference>
<dbReference type="AlphaFoldDB" id="A0A3D9SGQ8"/>
<evidence type="ECO:0000313" key="8">
    <source>
        <dbReference type="Proteomes" id="UP000256661"/>
    </source>
</evidence>
<evidence type="ECO:0000256" key="3">
    <source>
        <dbReference type="ARBA" id="ARBA00022827"/>
    </source>
</evidence>
<dbReference type="OrthoDB" id="9782160at2"/>
<dbReference type="SUPFAM" id="SSF54373">
    <property type="entry name" value="FAD-linked reductases, C-terminal domain"/>
    <property type="match status" value="1"/>
</dbReference>
<evidence type="ECO:0000256" key="5">
    <source>
        <dbReference type="ARBA" id="ARBA00023033"/>
    </source>
</evidence>
<dbReference type="PANTHER" id="PTHR13789:SF318">
    <property type="entry name" value="GERANYLGERANYL DIPHOSPHATE REDUCTASE"/>
    <property type="match status" value="1"/>
</dbReference>
<evidence type="ECO:0000256" key="4">
    <source>
        <dbReference type="ARBA" id="ARBA00023002"/>
    </source>
</evidence>
<dbReference type="InterPro" id="IPR002938">
    <property type="entry name" value="FAD-bd"/>
</dbReference>
<dbReference type="InterPro" id="IPR050493">
    <property type="entry name" value="FAD-dep_Monooxygenase_BioMet"/>
</dbReference>
<dbReference type="GO" id="GO:0004497">
    <property type="term" value="F:monooxygenase activity"/>
    <property type="evidence" value="ECO:0007669"/>
    <property type="project" value="UniProtKB-KW"/>
</dbReference>
<dbReference type="InterPro" id="IPR036188">
    <property type="entry name" value="FAD/NAD-bd_sf"/>
</dbReference>
<dbReference type="PRINTS" id="PR00420">
    <property type="entry name" value="RNGMNOXGNASE"/>
</dbReference>
<evidence type="ECO:0000313" key="7">
    <source>
        <dbReference type="EMBL" id="REE95082.1"/>
    </source>
</evidence>
<name>A0A3D9SGQ8_9ACTN</name>
<dbReference type="Proteomes" id="UP000256661">
    <property type="component" value="Unassembled WGS sequence"/>
</dbReference>
<keyword evidence="5" id="KW-0503">Monooxygenase</keyword>
<reference evidence="7 8" key="1">
    <citation type="submission" date="2018-08" db="EMBL/GenBank/DDBJ databases">
        <title>Sequencing the genomes of 1000 actinobacteria strains.</title>
        <authorList>
            <person name="Klenk H.-P."/>
        </authorList>
    </citation>
    <scope>NUCLEOTIDE SEQUENCE [LARGE SCALE GENOMIC DNA]</scope>
    <source>
        <strain evidence="7 8">DSM 43927</strain>
    </source>
</reference>
<dbReference type="Pfam" id="PF01494">
    <property type="entry name" value="FAD_binding_3"/>
    <property type="match status" value="1"/>
</dbReference>
<keyword evidence="4" id="KW-0560">Oxidoreductase</keyword>
<dbReference type="EMBL" id="QTTT01000001">
    <property type="protein sequence ID" value="REE95082.1"/>
    <property type="molecule type" value="Genomic_DNA"/>
</dbReference>
<dbReference type="RefSeq" id="WP_116020942.1">
    <property type="nucleotide sequence ID" value="NZ_QTTT01000001.1"/>
</dbReference>
<keyword evidence="2" id="KW-0285">Flavoprotein</keyword>